<evidence type="ECO:0000256" key="1">
    <source>
        <dbReference type="SAM" id="MobiDB-lite"/>
    </source>
</evidence>
<feature type="compositionally biased region" description="Basic and acidic residues" evidence="1">
    <location>
        <begin position="205"/>
        <end position="218"/>
    </location>
</feature>
<evidence type="ECO:0000313" key="3">
    <source>
        <dbReference type="Proteomes" id="UP000030669"/>
    </source>
</evidence>
<dbReference type="HOGENOM" id="CLU_555528_0_0_1"/>
<sequence>MSMSSDSAASTSMRTPSAASASEDGLVTERAVRFDQECVLIPEPASKSRRPRLVMKSYSLPLWNRKTSSGSSAVSDSDIESNEEGPVLFRVTVPKIISKKSSFTRDREEAPPSPLSPCLVHREPGSPRSPRPVRRCSVPLSPRPDLVTIPLRACCPDCIHTTEESLKEGAEWKERFTRGARRRRNSSCSSDEGSGARYGESVRSSLERRVLSVDEVDKRRRSSGSGDEHDHHRGRECIINLNDESPHLSRSPGSPNDPPCLGVSTVGLSPSIPRASPIPEEDEDQLFPLPSPRRSPSASPTGSTSCLTTMKDDVDPTARSPTRESSSESITCASPKSPAPFTSKKCEKGFLAPDPSLWLPSPAVDSPTTLSSSPPGSPGLTADVDSTPPHPPASQPISIPPSLSRREAPQPSESPILENPVPSRREASTSSAVSATSMESEGVSPRSASPETRRRRRSSLQQLHMAIPGLLRASADVLRGVTAISGTPMST</sequence>
<dbReference type="OMA" id="RSCCAQC"/>
<feature type="region of interest" description="Disordered" evidence="1">
    <location>
        <begin position="177"/>
        <end position="461"/>
    </location>
</feature>
<dbReference type="OrthoDB" id="3269282at2759"/>
<organism evidence="2 3">
    <name type="scientific">Gloeophyllum trabeum (strain ATCC 11539 / FP-39264 / Madison 617)</name>
    <name type="common">Brown rot fungus</name>
    <dbReference type="NCBI Taxonomy" id="670483"/>
    <lineage>
        <taxon>Eukaryota</taxon>
        <taxon>Fungi</taxon>
        <taxon>Dikarya</taxon>
        <taxon>Basidiomycota</taxon>
        <taxon>Agaricomycotina</taxon>
        <taxon>Agaricomycetes</taxon>
        <taxon>Gloeophyllales</taxon>
        <taxon>Gloeophyllaceae</taxon>
        <taxon>Gloeophyllum</taxon>
    </lineage>
</organism>
<feature type="compositionally biased region" description="Low complexity" evidence="1">
    <location>
        <begin position="366"/>
        <end position="381"/>
    </location>
</feature>
<reference evidence="2 3" key="1">
    <citation type="journal article" date="2012" name="Science">
        <title>The Paleozoic origin of enzymatic lignin decomposition reconstructed from 31 fungal genomes.</title>
        <authorList>
            <person name="Floudas D."/>
            <person name="Binder M."/>
            <person name="Riley R."/>
            <person name="Barry K."/>
            <person name="Blanchette R.A."/>
            <person name="Henrissat B."/>
            <person name="Martinez A.T."/>
            <person name="Otillar R."/>
            <person name="Spatafora J.W."/>
            <person name="Yadav J.S."/>
            <person name="Aerts A."/>
            <person name="Benoit I."/>
            <person name="Boyd A."/>
            <person name="Carlson A."/>
            <person name="Copeland A."/>
            <person name="Coutinho P.M."/>
            <person name="de Vries R.P."/>
            <person name="Ferreira P."/>
            <person name="Findley K."/>
            <person name="Foster B."/>
            <person name="Gaskell J."/>
            <person name="Glotzer D."/>
            <person name="Gorecki P."/>
            <person name="Heitman J."/>
            <person name="Hesse C."/>
            <person name="Hori C."/>
            <person name="Igarashi K."/>
            <person name="Jurgens J.A."/>
            <person name="Kallen N."/>
            <person name="Kersten P."/>
            <person name="Kohler A."/>
            <person name="Kuees U."/>
            <person name="Kumar T.K.A."/>
            <person name="Kuo A."/>
            <person name="LaButti K."/>
            <person name="Larrondo L.F."/>
            <person name="Lindquist E."/>
            <person name="Ling A."/>
            <person name="Lombard V."/>
            <person name="Lucas S."/>
            <person name="Lundell T."/>
            <person name="Martin R."/>
            <person name="McLaughlin D.J."/>
            <person name="Morgenstern I."/>
            <person name="Morin E."/>
            <person name="Murat C."/>
            <person name="Nagy L.G."/>
            <person name="Nolan M."/>
            <person name="Ohm R.A."/>
            <person name="Patyshakuliyeva A."/>
            <person name="Rokas A."/>
            <person name="Ruiz-Duenas F.J."/>
            <person name="Sabat G."/>
            <person name="Salamov A."/>
            <person name="Samejima M."/>
            <person name="Schmutz J."/>
            <person name="Slot J.C."/>
            <person name="St John F."/>
            <person name="Stenlid J."/>
            <person name="Sun H."/>
            <person name="Sun S."/>
            <person name="Syed K."/>
            <person name="Tsang A."/>
            <person name="Wiebenga A."/>
            <person name="Young D."/>
            <person name="Pisabarro A."/>
            <person name="Eastwood D.C."/>
            <person name="Martin F."/>
            <person name="Cullen D."/>
            <person name="Grigoriev I.V."/>
            <person name="Hibbett D.S."/>
        </authorList>
    </citation>
    <scope>NUCLEOTIDE SEQUENCE [LARGE SCALE GENOMIC DNA]</scope>
    <source>
        <strain evidence="2 3">ATCC 11539</strain>
    </source>
</reference>
<dbReference type="Proteomes" id="UP000030669">
    <property type="component" value="Unassembled WGS sequence"/>
</dbReference>
<evidence type="ECO:0000313" key="2">
    <source>
        <dbReference type="EMBL" id="EPQ61241.1"/>
    </source>
</evidence>
<name>S7QNU6_GLOTA</name>
<feature type="region of interest" description="Disordered" evidence="1">
    <location>
        <begin position="102"/>
        <end position="138"/>
    </location>
</feature>
<proteinExistence type="predicted"/>
<feature type="compositionally biased region" description="Low complexity" evidence="1">
    <location>
        <begin position="428"/>
        <end position="450"/>
    </location>
</feature>
<feature type="region of interest" description="Disordered" evidence="1">
    <location>
        <begin position="1"/>
        <end position="25"/>
    </location>
</feature>
<dbReference type="STRING" id="670483.S7QNU6"/>
<dbReference type="GeneID" id="19300536"/>
<feature type="compositionally biased region" description="Basic and acidic residues" evidence="1">
    <location>
        <begin position="310"/>
        <end position="326"/>
    </location>
</feature>
<dbReference type="EMBL" id="KB469296">
    <property type="protein sequence ID" value="EPQ61241.1"/>
    <property type="molecule type" value="Genomic_DNA"/>
</dbReference>
<dbReference type="RefSeq" id="XP_007861455.1">
    <property type="nucleotide sequence ID" value="XM_007863264.1"/>
</dbReference>
<dbReference type="KEGG" id="gtr:GLOTRDRAFT_119138"/>
<keyword evidence="3" id="KW-1185">Reference proteome</keyword>
<dbReference type="AlphaFoldDB" id="S7QNU6"/>
<accession>S7QNU6</accession>
<feature type="compositionally biased region" description="Basic and acidic residues" evidence="1">
    <location>
        <begin position="226"/>
        <end position="236"/>
    </location>
</feature>
<dbReference type="eggNOG" id="ENOG502QZ2S">
    <property type="taxonomic scope" value="Eukaryota"/>
</dbReference>
<feature type="compositionally biased region" description="Low complexity" evidence="1">
    <location>
        <begin position="292"/>
        <end position="305"/>
    </location>
</feature>
<feature type="compositionally biased region" description="Low complexity" evidence="1">
    <location>
        <begin position="1"/>
        <end position="13"/>
    </location>
</feature>
<gene>
    <name evidence="2" type="ORF">GLOTRDRAFT_119138</name>
</gene>
<protein>
    <submittedName>
        <fullName evidence="2">Uncharacterized protein</fullName>
    </submittedName>
</protein>